<sequence length="87" mass="10067">MSKKLMISCDEATAICDKNQYGEASRWDKFRLSFHLLLCKHCKGYSEQNHIVTKLLGKYLNTCDGSKHLTEAEKEELSKNLDEKLEK</sequence>
<proteinExistence type="predicted"/>
<evidence type="ECO:0008006" key="2">
    <source>
        <dbReference type="Google" id="ProtNLM"/>
    </source>
</evidence>
<dbReference type="EMBL" id="UOEB01000105">
    <property type="protein sequence ID" value="VAV83802.1"/>
    <property type="molecule type" value="Genomic_DNA"/>
</dbReference>
<organism evidence="1">
    <name type="scientific">hydrothermal vent metagenome</name>
    <dbReference type="NCBI Taxonomy" id="652676"/>
    <lineage>
        <taxon>unclassified sequences</taxon>
        <taxon>metagenomes</taxon>
        <taxon>ecological metagenomes</taxon>
    </lineage>
</organism>
<name>A0A3B0QU79_9ZZZZ</name>
<protein>
    <recommendedName>
        <fullName evidence="2">Zinc-finger domain-containing protein</fullName>
    </recommendedName>
</protein>
<accession>A0A3B0QU79</accession>
<reference evidence="1" key="1">
    <citation type="submission" date="2018-06" db="EMBL/GenBank/DDBJ databases">
        <authorList>
            <person name="Zhirakovskaya E."/>
        </authorList>
    </citation>
    <scope>NUCLEOTIDE SEQUENCE</scope>
</reference>
<evidence type="ECO:0000313" key="1">
    <source>
        <dbReference type="EMBL" id="VAV83802.1"/>
    </source>
</evidence>
<gene>
    <name evidence="1" type="ORF">MNBD_BACTEROID02-448</name>
</gene>
<dbReference type="AlphaFoldDB" id="A0A3B0QU79"/>